<dbReference type="Proteomes" id="UP000475862">
    <property type="component" value="Unassembled WGS sequence"/>
</dbReference>
<dbReference type="PANTHER" id="PTHR31511">
    <property type="entry name" value="PROTEIN CBG23764"/>
    <property type="match status" value="1"/>
</dbReference>
<comment type="caution">
    <text evidence="1">The sequence shown here is derived from an EMBL/GenBank/DDBJ whole genome shotgun (WGS) entry which is preliminary data.</text>
</comment>
<dbReference type="GO" id="GO:0071897">
    <property type="term" value="P:DNA biosynthetic process"/>
    <property type="evidence" value="ECO:0007669"/>
    <property type="project" value="UniProtKB-ARBA"/>
</dbReference>
<dbReference type="Gene3D" id="3.30.420.10">
    <property type="entry name" value="Ribonuclease H-like superfamily/Ribonuclease H"/>
    <property type="match status" value="1"/>
</dbReference>
<keyword evidence="2" id="KW-1185">Reference proteome</keyword>
<proteinExistence type="predicted"/>
<organism evidence="1 2">
    <name type="scientific">Aphis glycines</name>
    <name type="common">Soybean aphid</name>
    <dbReference type="NCBI Taxonomy" id="307491"/>
    <lineage>
        <taxon>Eukaryota</taxon>
        <taxon>Metazoa</taxon>
        <taxon>Ecdysozoa</taxon>
        <taxon>Arthropoda</taxon>
        <taxon>Hexapoda</taxon>
        <taxon>Insecta</taxon>
        <taxon>Pterygota</taxon>
        <taxon>Neoptera</taxon>
        <taxon>Paraneoptera</taxon>
        <taxon>Hemiptera</taxon>
        <taxon>Sternorrhyncha</taxon>
        <taxon>Aphidomorpha</taxon>
        <taxon>Aphidoidea</taxon>
        <taxon>Aphididae</taxon>
        <taxon>Aphidini</taxon>
        <taxon>Aphis</taxon>
        <taxon>Aphis</taxon>
    </lineage>
</organism>
<evidence type="ECO:0000313" key="2">
    <source>
        <dbReference type="Proteomes" id="UP000475862"/>
    </source>
</evidence>
<dbReference type="InterPro" id="IPR012337">
    <property type="entry name" value="RNaseH-like_sf"/>
</dbReference>
<accession>A0A6G0SYK7</accession>
<dbReference type="SUPFAM" id="SSF53098">
    <property type="entry name" value="Ribonuclease H-like"/>
    <property type="match status" value="1"/>
</dbReference>
<gene>
    <name evidence="1" type="ORF">AGLY_016290</name>
</gene>
<dbReference type="InterPro" id="IPR036397">
    <property type="entry name" value="RNaseH_sf"/>
</dbReference>
<evidence type="ECO:0000313" key="1">
    <source>
        <dbReference type="EMBL" id="KAE9523342.1"/>
    </source>
</evidence>
<reference evidence="1 2" key="1">
    <citation type="submission" date="2019-08" db="EMBL/GenBank/DDBJ databases">
        <title>The genome of the soybean aphid Biotype 1, its phylome, world population structure and adaptation to the North American continent.</title>
        <authorList>
            <person name="Giordano R."/>
            <person name="Donthu R.K."/>
            <person name="Hernandez A.G."/>
            <person name="Wright C.L."/>
            <person name="Zimin A.V."/>
        </authorList>
    </citation>
    <scope>NUCLEOTIDE SEQUENCE [LARGE SCALE GENOMIC DNA]</scope>
    <source>
        <tissue evidence="1">Whole aphids</tissue>
    </source>
</reference>
<dbReference type="OrthoDB" id="6602337at2759"/>
<dbReference type="GO" id="GO:0042575">
    <property type="term" value="C:DNA polymerase complex"/>
    <property type="evidence" value="ECO:0007669"/>
    <property type="project" value="UniProtKB-ARBA"/>
</dbReference>
<dbReference type="EMBL" id="VYZN01000080">
    <property type="protein sequence ID" value="KAE9523342.1"/>
    <property type="molecule type" value="Genomic_DNA"/>
</dbReference>
<evidence type="ECO:0008006" key="3">
    <source>
        <dbReference type="Google" id="ProtNLM"/>
    </source>
</evidence>
<dbReference type="InterPro" id="IPR043502">
    <property type="entry name" value="DNA/RNA_pol_sf"/>
</dbReference>
<dbReference type="AlphaFoldDB" id="A0A6G0SYK7"/>
<name>A0A6G0SYK7_APHGL</name>
<protein>
    <recommendedName>
        <fullName evidence="3">DNA-directed DNA polymerase</fullName>
    </recommendedName>
</protein>
<dbReference type="GO" id="GO:0003676">
    <property type="term" value="F:nucleic acid binding"/>
    <property type="evidence" value="ECO:0007669"/>
    <property type="project" value="InterPro"/>
</dbReference>
<dbReference type="PANTHER" id="PTHR31511:SF12">
    <property type="entry name" value="RHO TERMINATION FACTOR N-TERMINAL DOMAIN-CONTAINING PROTEIN"/>
    <property type="match status" value="1"/>
</dbReference>
<sequence>MSALSYVPQNYKMKRNTITKRRRMESTVESELVEIERFKSCSRTFIVKNKEEIIDYHLTQSSQQSAIKFNLHVDSTYEQLLTNEVQDMSFKTTNVLACKSSNFNSLLNKMFNKLLSEEEQFISKKSGWSLKSIDCIQLRINKVNPLKGGKKKSGLNFKCIDFPTPITQLKKFEKINDVSINIYSLDDKNRCFTSFGNKPCKSKLWGESGLIRHKQMCIKNKLGRPIMFEEGDDDFIYFKNYKNTQRIPIVIYADFECILNPKQPVKFIQSGKKPKTNITHLHKLMSYGFYVKVDYNIIPKKLIKKFEIPRKVVIYRGNKINNIYKTNLPINKLTLKEEKHFQKAKLTNPSFVPIFFHNLTYDSHFIIRELGCNDKDIHVIPNSSEKYISFSKEIAPKFNVKFVDTYRFMAEKLSKLAKNLSEDKLRFRETIKVFSIKVLDLVTRKGVFPYEYVDSWSKLNDSFLPSKLEFYSSLTDENITDDDYIHAKNVWNVFNIKTLGEYSDHYLKTDVVILADVFENFRDLCLSTLELDPAHYMTAPGFAYDCMLKYTKIELERLKCPNMLLFIENSIRGGITQSTKRYAKANIPNIEGLNYNSNEPITWITYLDCVNLYGKSMLTELPFKDFEWVDDLNIDVTKIADDSEVGYILEVDVDYPKNLHKTHNDFPFLPLNECPPNSKVKKLLTTLLPKKNYIVHYKNLKQAISHGLKLVKIHRAIRFS</sequence>
<dbReference type="SUPFAM" id="SSF56672">
    <property type="entry name" value="DNA/RNA polymerases"/>
    <property type="match status" value="1"/>
</dbReference>